<evidence type="ECO:0000259" key="5">
    <source>
        <dbReference type="PROSITE" id="PS50837"/>
    </source>
</evidence>
<dbReference type="Pfam" id="PF24883">
    <property type="entry name" value="NPHP3_N"/>
    <property type="match status" value="1"/>
</dbReference>
<dbReference type="SMART" id="SM00320">
    <property type="entry name" value="WD40"/>
    <property type="match status" value="12"/>
</dbReference>
<dbReference type="PROSITE" id="PS00678">
    <property type="entry name" value="WD_REPEATS_1"/>
    <property type="match status" value="5"/>
</dbReference>
<dbReference type="PROSITE" id="PS50082">
    <property type="entry name" value="WD_REPEATS_2"/>
    <property type="match status" value="10"/>
</dbReference>
<feature type="repeat" description="WD" evidence="3">
    <location>
        <begin position="1155"/>
        <end position="1196"/>
    </location>
</feature>
<feature type="repeat" description="WD" evidence="3">
    <location>
        <begin position="1327"/>
        <end position="1368"/>
    </location>
</feature>
<feature type="repeat" description="WD" evidence="3">
    <location>
        <begin position="1370"/>
        <end position="1411"/>
    </location>
</feature>
<dbReference type="InterPro" id="IPR007111">
    <property type="entry name" value="NACHT_NTPase"/>
</dbReference>
<dbReference type="PANTHER" id="PTHR22847:SF637">
    <property type="entry name" value="WD REPEAT DOMAIN 5B"/>
    <property type="match status" value="1"/>
</dbReference>
<feature type="domain" description="C2" evidence="4">
    <location>
        <begin position="1"/>
        <end position="116"/>
    </location>
</feature>
<evidence type="ECO:0000313" key="7">
    <source>
        <dbReference type="Proteomes" id="UP000076722"/>
    </source>
</evidence>
<dbReference type="PROSITE" id="PS50294">
    <property type="entry name" value="WD_REPEATS_REGION"/>
    <property type="match status" value="9"/>
</dbReference>
<evidence type="ECO:0000259" key="4">
    <source>
        <dbReference type="PROSITE" id="PS50004"/>
    </source>
</evidence>
<dbReference type="SUPFAM" id="SSF49562">
    <property type="entry name" value="C2 domain (Calcium/lipid-binding domain, CaLB)"/>
    <property type="match status" value="1"/>
</dbReference>
<dbReference type="InterPro" id="IPR020472">
    <property type="entry name" value="WD40_PAC1"/>
</dbReference>
<dbReference type="OrthoDB" id="3266532at2759"/>
<gene>
    <name evidence="6" type="ORF">SISNIDRAFT_445793</name>
</gene>
<dbReference type="CDD" id="cd00200">
    <property type="entry name" value="WD40"/>
    <property type="match status" value="3"/>
</dbReference>
<feature type="repeat" description="WD" evidence="3">
    <location>
        <begin position="1457"/>
        <end position="1498"/>
    </location>
</feature>
<dbReference type="GO" id="GO:1990234">
    <property type="term" value="C:transferase complex"/>
    <property type="evidence" value="ECO:0007669"/>
    <property type="project" value="UniProtKB-ARBA"/>
</dbReference>
<dbReference type="InterPro" id="IPR035892">
    <property type="entry name" value="C2_domain_sf"/>
</dbReference>
<organism evidence="6 7">
    <name type="scientific">Sistotremastrum niveocremeum HHB9708</name>
    <dbReference type="NCBI Taxonomy" id="1314777"/>
    <lineage>
        <taxon>Eukaryota</taxon>
        <taxon>Fungi</taxon>
        <taxon>Dikarya</taxon>
        <taxon>Basidiomycota</taxon>
        <taxon>Agaricomycotina</taxon>
        <taxon>Agaricomycetes</taxon>
        <taxon>Sistotremastrales</taxon>
        <taxon>Sistotremastraceae</taxon>
        <taxon>Sertulicium</taxon>
        <taxon>Sertulicium niveocremeum</taxon>
    </lineage>
</organism>
<dbReference type="InterPro" id="IPR036322">
    <property type="entry name" value="WD40_repeat_dom_sf"/>
</dbReference>
<dbReference type="PROSITE" id="PS50004">
    <property type="entry name" value="C2"/>
    <property type="match status" value="1"/>
</dbReference>
<feature type="repeat" description="WD" evidence="3">
    <location>
        <begin position="1112"/>
        <end position="1146"/>
    </location>
</feature>
<feature type="domain" description="NACHT" evidence="5">
    <location>
        <begin position="397"/>
        <end position="544"/>
    </location>
</feature>
<dbReference type="InterPro" id="IPR019775">
    <property type="entry name" value="WD40_repeat_CS"/>
</dbReference>
<feature type="repeat" description="WD" evidence="3">
    <location>
        <begin position="1198"/>
        <end position="1239"/>
    </location>
</feature>
<reference evidence="6 7" key="1">
    <citation type="journal article" date="2016" name="Mol. Biol. Evol.">
        <title>Comparative Genomics of Early-Diverging Mushroom-Forming Fungi Provides Insights into the Origins of Lignocellulose Decay Capabilities.</title>
        <authorList>
            <person name="Nagy L.G."/>
            <person name="Riley R."/>
            <person name="Tritt A."/>
            <person name="Adam C."/>
            <person name="Daum C."/>
            <person name="Floudas D."/>
            <person name="Sun H."/>
            <person name="Yadav J.S."/>
            <person name="Pangilinan J."/>
            <person name="Larsson K.H."/>
            <person name="Matsuura K."/>
            <person name="Barry K."/>
            <person name="Labutti K."/>
            <person name="Kuo R."/>
            <person name="Ohm R.A."/>
            <person name="Bhattacharya S.S."/>
            <person name="Shirouzu T."/>
            <person name="Yoshinaga Y."/>
            <person name="Martin F.M."/>
            <person name="Grigoriev I.V."/>
            <person name="Hibbett D.S."/>
        </authorList>
    </citation>
    <scope>NUCLEOTIDE SEQUENCE [LARGE SCALE GENOMIC DNA]</scope>
    <source>
        <strain evidence="6 7">HHB9708</strain>
    </source>
</reference>
<keyword evidence="2" id="KW-0677">Repeat</keyword>
<keyword evidence="1 3" id="KW-0853">WD repeat</keyword>
<dbReference type="PROSITE" id="PS50837">
    <property type="entry name" value="NACHT"/>
    <property type="match status" value="1"/>
</dbReference>
<dbReference type="Gene3D" id="2.130.10.10">
    <property type="entry name" value="YVTN repeat-like/Quinoprotein amine dehydrogenase"/>
    <property type="match status" value="5"/>
</dbReference>
<keyword evidence="7" id="KW-1185">Reference proteome</keyword>
<proteinExistence type="predicted"/>
<evidence type="ECO:0000313" key="6">
    <source>
        <dbReference type="EMBL" id="KZS88480.1"/>
    </source>
</evidence>
<name>A0A164P8N6_9AGAM</name>
<dbReference type="Pfam" id="PF00400">
    <property type="entry name" value="WD40"/>
    <property type="match status" value="12"/>
</dbReference>
<dbReference type="Gene3D" id="2.60.40.150">
    <property type="entry name" value="C2 domain"/>
    <property type="match status" value="1"/>
</dbReference>
<dbReference type="SUPFAM" id="SSF52540">
    <property type="entry name" value="P-loop containing nucleoside triphosphate hydrolases"/>
    <property type="match status" value="1"/>
</dbReference>
<evidence type="ECO:0000256" key="1">
    <source>
        <dbReference type="ARBA" id="ARBA00022574"/>
    </source>
</evidence>
<dbReference type="Proteomes" id="UP000076722">
    <property type="component" value="Unassembled WGS sequence"/>
</dbReference>
<dbReference type="InterPro" id="IPR056884">
    <property type="entry name" value="NPHP3-like_N"/>
</dbReference>
<dbReference type="InterPro" id="IPR015943">
    <property type="entry name" value="WD40/YVTN_repeat-like_dom_sf"/>
</dbReference>
<sequence length="1617" mass="177956">MTTPNEKAPNESTKAKRELKIYDVHGYNLPTTPSCLGTNPHFVVTIECGGQSKSSKVSKRGSNPDWSRQSFFFDYLTGGVKFRVDTHHVLGKDEPVGEVEEVVENLASRADAAGVIKCILNLPTSTDTSETTDKPTISFKYLLGDPIEIANAEVNLGKKEWKEVQNAPTVLDKIAGPLAKAETVQSALTAVQGNAAPFLDKVDAFVKLVDNIAEVHPYAKIAWSVISAGYKILQAQHQRDNALSGLVDIMDDTYAFILESKPVFEVESQRKIAEKLVQQTTECGYFILHYAEDKEFLERTVHNIFGEADATIKGFEGRFSDLKASFQARANVHTEIVVMQTAAVTQNIALDVNLNDMQYVGDASYLPEKACFPGTRAEIIDTITQWAVRPIQPEGASLFWLNGFAGSGKSAIAHTVANLFSSGKRLGGTYIFDASHATERRADTVFSKISRDLAGMSNDWKKALGAVVQESPELRHTPSVRRQFDELILRPAKEMTFVGPILIVIDALDECGGTPDSRKELLNILASRLPELPPNFRVLLTSRTEKEIEDAFNHRTHITQLDLQGVSHNSTSADLAIYYKMRLGQLPDLEPKWSNGAWVPALIERSEGLFQWAFTACEFVLEPGWEPVERLESLILTTELTGIDKLYRAILHHIFGFTDDDARLPRFRSVLGRVLCVRQPLSIADLTAIRGPQESASATRSIVRLMGSVLSGVSSDSSPIRALHTSFRDFLFSPERSGIYHVDASLQEELLATSCLHILNNELKFNICDLETSHSLSKDINPDDFMARLDTHIPQYLLYASRFWPIHTTNTSYTKELGALFQTFTEKQFLHWLELLGLMQDLHGAGSNMKLVRSWAKGKDRELTDFSRDAEKFISAFADVITQSPPHLYISALPFAPETSLVARRFLPQFDKTLVVKSGKQHAWTALERTFGKRGGTLTGAIYSMSFSPDGSLLISVTLTHTVTFWSPETGQALGTLPNIESEGKYPASVAISPDGKVFAIGGADGTVCLRDLRTRNLIWGPEKVDESVARTLVFTPDSKTLWVGTEAGYVGGWDVEKGTISIPVQQLHEHEDQVVAISSNGTRVAFALEKAVTAVYEREAATSNWSLRCELTGPEENANVIAFSPDGHFLVTGCESGNLIIWDIDAKEAHGGPLVGHTSGVYGVAFSPDGTAVVSASEDTTIRLWDVQTGTQLGKPLTGAENLIFSMTFSHDGKHFATGAMDGIISLWDRTAAEARSTHAEEKRPVLFSMIVSPDGKHVLSASADKSIHVYNADTGAEVRAPLSGHESDVNRLAFSPDGKTLVSCSRDLTIRIWDAETGDSLHEPVKGHTGEIYSISFSPDGTRLVSCAHDSTLRVWDTATWEMVGKPFEGHQSAIASAMFTVDGKRVISGSLDGTLRIWDVEKCEAIGDPLQYHKMAVWAVALSTSGETVASSSFDGAIQLWNTDTLSREGYTSMQHGKDVIFSLAFTADDSRLLSAGGDHTIRLWDVKSGQLIGVPFEGHNALITWAGFFDNEQRIASASYEGIIRIWDVEDDTSENSVQATLQREYPRMTMDGWIHSGAEPKKLLFNVPAANRSTLLWGRCKRIIGAEPAVLDFDHFEFGERWMNCRSSSTPT</sequence>
<protein>
    <submittedName>
        <fullName evidence="6">WD40 repeat-like protein</fullName>
    </submittedName>
</protein>
<feature type="repeat" description="WD" evidence="3">
    <location>
        <begin position="1413"/>
        <end position="1448"/>
    </location>
</feature>
<feature type="repeat" description="WD" evidence="3">
    <location>
        <begin position="1500"/>
        <end position="1541"/>
    </location>
</feature>
<dbReference type="InterPro" id="IPR001680">
    <property type="entry name" value="WD40_rpt"/>
</dbReference>
<dbReference type="EMBL" id="KV419436">
    <property type="protein sequence ID" value="KZS88480.1"/>
    <property type="molecule type" value="Genomic_DNA"/>
</dbReference>
<dbReference type="SUPFAM" id="SSF50978">
    <property type="entry name" value="WD40 repeat-like"/>
    <property type="match status" value="3"/>
</dbReference>
<dbReference type="InterPro" id="IPR000008">
    <property type="entry name" value="C2_dom"/>
</dbReference>
<dbReference type="PANTHER" id="PTHR22847">
    <property type="entry name" value="WD40 REPEAT PROTEIN"/>
    <property type="match status" value="1"/>
</dbReference>
<dbReference type="Gene3D" id="3.40.50.300">
    <property type="entry name" value="P-loop containing nucleotide triphosphate hydrolases"/>
    <property type="match status" value="1"/>
</dbReference>
<evidence type="ECO:0000256" key="2">
    <source>
        <dbReference type="ARBA" id="ARBA00022737"/>
    </source>
</evidence>
<feature type="repeat" description="WD" evidence="3">
    <location>
        <begin position="1284"/>
        <end position="1325"/>
    </location>
</feature>
<dbReference type="InterPro" id="IPR027417">
    <property type="entry name" value="P-loop_NTPase"/>
</dbReference>
<feature type="repeat" description="WD" evidence="3">
    <location>
        <begin position="942"/>
        <end position="976"/>
    </location>
</feature>
<evidence type="ECO:0000256" key="3">
    <source>
        <dbReference type="PROSITE-ProRule" id="PRU00221"/>
    </source>
</evidence>
<dbReference type="STRING" id="1314777.A0A164P8N6"/>
<dbReference type="PRINTS" id="PR00320">
    <property type="entry name" value="GPROTEINBRPT"/>
</dbReference>
<accession>A0A164P8N6</accession>